<dbReference type="InterPro" id="IPR042176">
    <property type="entry name" value="Pantoate_ligase_C"/>
</dbReference>
<dbReference type="Gene3D" id="3.30.1300.10">
    <property type="entry name" value="Pantoate-beta-alanine ligase, C-terminal domain"/>
    <property type="match status" value="1"/>
</dbReference>
<accession>A0A3E0WYD2</accession>
<dbReference type="HAMAP" id="MF_00158">
    <property type="entry name" value="PanC"/>
    <property type="match status" value="1"/>
</dbReference>
<organism evidence="9 10">
    <name type="scientific">Alkalilimnicola ehrlichii</name>
    <dbReference type="NCBI Taxonomy" id="351052"/>
    <lineage>
        <taxon>Bacteria</taxon>
        <taxon>Pseudomonadati</taxon>
        <taxon>Pseudomonadota</taxon>
        <taxon>Gammaproteobacteria</taxon>
        <taxon>Chromatiales</taxon>
        <taxon>Ectothiorhodospiraceae</taxon>
        <taxon>Alkalilimnicola</taxon>
    </lineage>
</organism>
<protein>
    <recommendedName>
        <fullName evidence="8">Pantothenate synthetase</fullName>
        <shortName evidence="8">PS</shortName>
        <ecNumber evidence="8">6.3.2.1</ecNumber>
    </recommendedName>
    <alternativeName>
        <fullName evidence="8">Pantoate--beta-alanine ligase</fullName>
    </alternativeName>
    <alternativeName>
        <fullName evidence="8">Pantoate-activating enzyme</fullName>
    </alternativeName>
</protein>
<evidence type="ECO:0000256" key="8">
    <source>
        <dbReference type="HAMAP-Rule" id="MF_00158"/>
    </source>
</evidence>
<comment type="catalytic activity">
    <reaction evidence="7 8">
        <text>(R)-pantoate + beta-alanine + ATP = (R)-pantothenate + AMP + diphosphate + H(+)</text>
        <dbReference type="Rhea" id="RHEA:10912"/>
        <dbReference type="ChEBI" id="CHEBI:15378"/>
        <dbReference type="ChEBI" id="CHEBI:15980"/>
        <dbReference type="ChEBI" id="CHEBI:29032"/>
        <dbReference type="ChEBI" id="CHEBI:30616"/>
        <dbReference type="ChEBI" id="CHEBI:33019"/>
        <dbReference type="ChEBI" id="CHEBI:57966"/>
        <dbReference type="ChEBI" id="CHEBI:456215"/>
        <dbReference type="EC" id="6.3.2.1"/>
    </reaction>
</comment>
<dbReference type="FunFam" id="3.30.1300.10:FF:000001">
    <property type="entry name" value="Pantothenate synthetase"/>
    <property type="match status" value="1"/>
</dbReference>
<dbReference type="SUPFAM" id="SSF52374">
    <property type="entry name" value="Nucleotidylyl transferase"/>
    <property type="match status" value="1"/>
</dbReference>
<gene>
    <name evidence="8" type="primary">panC</name>
    <name evidence="9" type="ORF">CAL65_06540</name>
</gene>
<dbReference type="EMBL" id="NFZW01000005">
    <property type="protein sequence ID" value="RFA38010.1"/>
    <property type="molecule type" value="Genomic_DNA"/>
</dbReference>
<dbReference type="GO" id="GO:0005829">
    <property type="term" value="C:cytosol"/>
    <property type="evidence" value="ECO:0007669"/>
    <property type="project" value="TreeGrafter"/>
</dbReference>
<dbReference type="EC" id="6.3.2.1" evidence="8"/>
<keyword evidence="8" id="KW-0963">Cytoplasm</keyword>
<evidence type="ECO:0000313" key="10">
    <source>
        <dbReference type="Proteomes" id="UP000256763"/>
    </source>
</evidence>
<dbReference type="Proteomes" id="UP000256763">
    <property type="component" value="Unassembled WGS sequence"/>
</dbReference>
<evidence type="ECO:0000256" key="5">
    <source>
        <dbReference type="ARBA" id="ARBA00022741"/>
    </source>
</evidence>
<dbReference type="PANTHER" id="PTHR21299:SF1">
    <property type="entry name" value="PANTOATE--BETA-ALANINE LIGASE"/>
    <property type="match status" value="1"/>
</dbReference>
<evidence type="ECO:0000256" key="1">
    <source>
        <dbReference type="ARBA" id="ARBA00004990"/>
    </source>
</evidence>
<dbReference type="RefSeq" id="WP_116301322.1">
    <property type="nucleotide sequence ID" value="NZ_NFZV01000004.1"/>
</dbReference>
<dbReference type="NCBIfam" id="TIGR00018">
    <property type="entry name" value="panC"/>
    <property type="match status" value="1"/>
</dbReference>
<evidence type="ECO:0000256" key="2">
    <source>
        <dbReference type="ARBA" id="ARBA00009256"/>
    </source>
</evidence>
<evidence type="ECO:0000256" key="6">
    <source>
        <dbReference type="ARBA" id="ARBA00022840"/>
    </source>
</evidence>
<comment type="subunit">
    <text evidence="8">Homodimer.</text>
</comment>
<keyword evidence="6 8" id="KW-0067">ATP-binding</keyword>
<dbReference type="InterPro" id="IPR003721">
    <property type="entry name" value="Pantoate_ligase"/>
</dbReference>
<evidence type="ECO:0000313" key="9">
    <source>
        <dbReference type="EMBL" id="RFA38010.1"/>
    </source>
</evidence>
<comment type="function">
    <text evidence="8">Catalyzes the condensation of pantoate with beta-alanine in an ATP-dependent reaction via a pantoyl-adenylate intermediate.</text>
</comment>
<reference evidence="10" key="1">
    <citation type="submission" date="2017-05" db="EMBL/GenBank/DDBJ databases">
        <authorList>
            <person name="Sharma S."/>
            <person name="Sidhu C."/>
            <person name="Pinnaka A.K."/>
        </authorList>
    </citation>
    <scope>NUCLEOTIDE SEQUENCE [LARGE SCALE GENOMIC DNA]</scope>
    <source>
        <strain evidence="10">AK93</strain>
    </source>
</reference>
<dbReference type="GO" id="GO:0015940">
    <property type="term" value="P:pantothenate biosynthetic process"/>
    <property type="evidence" value="ECO:0007669"/>
    <property type="project" value="UniProtKB-UniRule"/>
</dbReference>
<dbReference type="GO" id="GO:0004592">
    <property type="term" value="F:pantoate-beta-alanine ligase activity"/>
    <property type="evidence" value="ECO:0007669"/>
    <property type="project" value="UniProtKB-UniRule"/>
</dbReference>
<feature type="binding site" evidence="8">
    <location>
        <position position="178"/>
    </location>
    <ligand>
        <name>ATP</name>
        <dbReference type="ChEBI" id="CHEBI:30616"/>
    </ligand>
</feature>
<keyword evidence="3 8" id="KW-0436">Ligase</keyword>
<dbReference type="NCBIfam" id="TIGR00125">
    <property type="entry name" value="cyt_tran_rel"/>
    <property type="match status" value="1"/>
</dbReference>
<dbReference type="InterPro" id="IPR014729">
    <property type="entry name" value="Rossmann-like_a/b/a_fold"/>
</dbReference>
<dbReference type="Gene3D" id="3.40.50.620">
    <property type="entry name" value="HUPs"/>
    <property type="match status" value="1"/>
</dbReference>
<proteinExistence type="inferred from homology"/>
<dbReference type="Pfam" id="PF02569">
    <property type="entry name" value="Pantoate_ligase"/>
    <property type="match status" value="1"/>
</dbReference>
<dbReference type="UniPathway" id="UPA00028">
    <property type="reaction ID" value="UER00005"/>
</dbReference>
<evidence type="ECO:0000256" key="3">
    <source>
        <dbReference type="ARBA" id="ARBA00022598"/>
    </source>
</evidence>
<sequence>MRIVHTVRELREQVAAWRSAGERVGLVPTMGNLHRGHLDLAERMRAAADRVVVSIFVNPLQFGEGEDFEHYPRTLAADSALLEPIGVDIVFAPNVSEVYPDGLNVQTRVDVPALGGILCGASRPGHFAGVATVVTKLFNMVQPDLAIFGKKDYQQLQVIKRMVRDLNLPVEIMAAETVREADGLAMSSRNGYLSPVERQKAALLAKALNEAATRLEAGEHDFRAIEAWVSQCLDQGGFKTDYVSLRRQGDLAEPQPGDKELILLAAARLGPARLIDNKEVRLISQS</sequence>
<comment type="miscellaneous">
    <text evidence="8">The reaction proceeds by a bi uni uni bi ping pong mechanism.</text>
</comment>
<feature type="binding site" evidence="8">
    <location>
        <position position="155"/>
    </location>
    <ligand>
        <name>(R)-pantoate</name>
        <dbReference type="ChEBI" id="CHEBI:15980"/>
    </ligand>
</feature>
<dbReference type="FunFam" id="3.40.50.620:FF:000013">
    <property type="entry name" value="Pantothenate synthetase"/>
    <property type="match status" value="1"/>
</dbReference>
<comment type="similarity">
    <text evidence="2 8">Belongs to the pantothenate synthetase family.</text>
</comment>
<dbReference type="GO" id="GO:0005524">
    <property type="term" value="F:ATP binding"/>
    <property type="evidence" value="ECO:0007669"/>
    <property type="project" value="UniProtKB-KW"/>
</dbReference>
<comment type="caution">
    <text evidence="9">The sequence shown here is derived from an EMBL/GenBank/DDBJ whole genome shotgun (WGS) entry which is preliminary data.</text>
</comment>
<keyword evidence="5 8" id="KW-0547">Nucleotide-binding</keyword>
<name>A0A3E0WYD2_9GAMM</name>
<keyword evidence="4 8" id="KW-0566">Pantothenate biosynthesis</keyword>
<evidence type="ECO:0000256" key="7">
    <source>
        <dbReference type="ARBA" id="ARBA00048258"/>
    </source>
</evidence>
<comment type="pathway">
    <text evidence="1 8">Cofactor biosynthesis; (R)-pantothenate biosynthesis; (R)-pantothenate from (R)-pantoate and beta-alanine: step 1/1.</text>
</comment>
<dbReference type="CDD" id="cd00560">
    <property type="entry name" value="PanC"/>
    <property type="match status" value="1"/>
</dbReference>
<feature type="binding site" evidence="8">
    <location>
        <begin position="30"/>
        <end position="37"/>
    </location>
    <ligand>
        <name>ATP</name>
        <dbReference type="ChEBI" id="CHEBI:30616"/>
    </ligand>
</feature>
<dbReference type="OrthoDB" id="9773087at2"/>
<dbReference type="InterPro" id="IPR004821">
    <property type="entry name" value="Cyt_trans-like"/>
</dbReference>
<feature type="active site" description="Proton donor" evidence="8">
    <location>
        <position position="37"/>
    </location>
</feature>
<feature type="binding site" evidence="8">
    <location>
        <position position="61"/>
    </location>
    <ligand>
        <name>(R)-pantoate</name>
        <dbReference type="ChEBI" id="CHEBI:15980"/>
    </ligand>
</feature>
<evidence type="ECO:0000256" key="4">
    <source>
        <dbReference type="ARBA" id="ARBA00022655"/>
    </source>
</evidence>
<dbReference type="AlphaFoldDB" id="A0A3E0WYD2"/>
<feature type="binding site" evidence="8">
    <location>
        <begin position="149"/>
        <end position="152"/>
    </location>
    <ligand>
        <name>ATP</name>
        <dbReference type="ChEBI" id="CHEBI:30616"/>
    </ligand>
</feature>
<feature type="binding site" evidence="8">
    <location>
        <begin position="186"/>
        <end position="189"/>
    </location>
    <ligand>
        <name>ATP</name>
        <dbReference type="ChEBI" id="CHEBI:30616"/>
    </ligand>
</feature>
<keyword evidence="10" id="KW-1185">Reference proteome</keyword>
<dbReference type="PANTHER" id="PTHR21299">
    <property type="entry name" value="CYTIDYLATE KINASE/PANTOATE-BETA-ALANINE LIGASE"/>
    <property type="match status" value="1"/>
</dbReference>
<feature type="binding site" evidence="8">
    <location>
        <position position="61"/>
    </location>
    <ligand>
        <name>beta-alanine</name>
        <dbReference type="ChEBI" id="CHEBI:57966"/>
    </ligand>
</feature>
<comment type="subcellular location">
    <subcellularLocation>
        <location evidence="8">Cytoplasm</location>
    </subcellularLocation>
</comment>